<evidence type="ECO:0000313" key="1">
    <source>
        <dbReference type="EMBL" id="TWT95035.1"/>
    </source>
</evidence>
<comment type="caution">
    <text evidence="1">The sequence shown here is derived from an EMBL/GenBank/DDBJ whole genome shotgun (WGS) entry which is preliminary data.</text>
</comment>
<accession>A0A5C6A6M6</accession>
<keyword evidence="2" id="KW-1185">Reference proteome</keyword>
<name>A0A5C6A6M6_9BACT</name>
<dbReference type="OrthoDB" id="252988at2"/>
<reference evidence="1 2" key="1">
    <citation type="submission" date="2019-02" db="EMBL/GenBank/DDBJ databases">
        <title>Deep-cultivation of Planctomycetes and their phenomic and genomic characterization uncovers novel biology.</title>
        <authorList>
            <person name="Wiegand S."/>
            <person name="Jogler M."/>
            <person name="Boedeker C."/>
            <person name="Pinto D."/>
            <person name="Vollmers J."/>
            <person name="Rivas-Marin E."/>
            <person name="Kohn T."/>
            <person name="Peeters S.H."/>
            <person name="Heuer A."/>
            <person name="Rast P."/>
            <person name="Oberbeckmann S."/>
            <person name="Bunk B."/>
            <person name="Jeske O."/>
            <person name="Meyerdierks A."/>
            <person name="Storesund J.E."/>
            <person name="Kallscheuer N."/>
            <person name="Luecker S."/>
            <person name="Lage O.M."/>
            <person name="Pohl T."/>
            <person name="Merkel B.J."/>
            <person name="Hornburger P."/>
            <person name="Mueller R.-W."/>
            <person name="Bruemmer F."/>
            <person name="Labrenz M."/>
            <person name="Spormann A.M."/>
            <person name="Op Den Camp H."/>
            <person name="Overmann J."/>
            <person name="Amann R."/>
            <person name="Jetten M.S.M."/>
            <person name="Mascher T."/>
            <person name="Medema M.H."/>
            <person name="Devos D.P."/>
            <person name="Kaster A.-K."/>
            <person name="Ovreas L."/>
            <person name="Rohde M."/>
            <person name="Galperin M.Y."/>
            <person name="Jogler C."/>
        </authorList>
    </citation>
    <scope>NUCLEOTIDE SEQUENCE [LARGE SCALE GENOMIC DNA]</scope>
    <source>
        <strain evidence="1 2">Pla100</strain>
    </source>
</reference>
<gene>
    <name evidence="1" type="ORF">Pla100_36140</name>
</gene>
<dbReference type="RefSeq" id="WP_146578981.1">
    <property type="nucleotide sequence ID" value="NZ_SJPM01000007.1"/>
</dbReference>
<dbReference type="Proteomes" id="UP000316213">
    <property type="component" value="Unassembled WGS sequence"/>
</dbReference>
<proteinExistence type="predicted"/>
<organism evidence="1 2">
    <name type="scientific">Neorhodopirellula pilleata</name>
    <dbReference type="NCBI Taxonomy" id="2714738"/>
    <lineage>
        <taxon>Bacteria</taxon>
        <taxon>Pseudomonadati</taxon>
        <taxon>Planctomycetota</taxon>
        <taxon>Planctomycetia</taxon>
        <taxon>Pirellulales</taxon>
        <taxon>Pirellulaceae</taxon>
        <taxon>Neorhodopirellula</taxon>
    </lineage>
</organism>
<dbReference type="AlphaFoldDB" id="A0A5C6A6M6"/>
<dbReference type="EMBL" id="SJPM01000007">
    <property type="protein sequence ID" value="TWT95035.1"/>
    <property type="molecule type" value="Genomic_DNA"/>
</dbReference>
<sequence>MISRRDFAIQSAAALSLSLAGLDRFAIAEEPGLSQKRLIDLGLNALARAPERNYFADGHRGASMISAHLMCVDNGLDDPTANRIIELFDLNWASGTLCEPFAAADPVEDAAEQIGRAFADGSGVLRQVGHDAIFAMHAIKGFRMLPESATPERVEGVCNLIKAFQPWRDVAPDDDIDPPPFDSTQEISRYILKEASDAMDRFVDYGQGFTGHLLTFGQSLVELAAMGDVEWAESGRVAFRKYLTVVRQGPQSGDRKIKPHAPSPLRPDDLAYWQKRGDKTLGLGHVFKYPYAYYDLIDRADDPQLTADLNAKAWRLF</sequence>
<evidence type="ECO:0000313" key="2">
    <source>
        <dbReference type="Proteomes" id="UP000316213"/>
    </source>
</evidence>
<protein>
    <submittedName>
        <fullName evidence="1">Uncharacterized protein</fullName>
    </submittedName>
</protein>